<evidence type="ECO:0000256" key="1">
    <source>
        <dbReference type="SAM" id="MobiDB-lite"/>
    </source>
</evidence>
<dbReference type="EMBL" id="JAYMGO010000003">
    <property type="protein sequence ID" value="KAL1278590.1"/>
    <property type="molecule type" value="Genomic_DNA"/>
</dbReference>
<reference evidence="2 3" key="1">
    <citation type="submission" date="2023-09" db="EMBL/GenBank/DDBJ databases">
        <authorList>
            <person name="Wang M."/>
        </authorList>
    </citation>
    <scope>NUCLEOTIDE SEQUENCE [LARGE SCALE GENOMIC DNA]</scope>
    <source>
        <strain evidence="2">GT-2023</strain>
        <tissue evidence="2">Liver</tissue>
    </source>
</reference>
<gene>
    <name evidence="2" type="ORF">QQF64_025263</name>
</gene>
<keyword evidence="3" id="KW-1185">Reference proteome</keyword>
<comment type="caution">
    <text evidence="2">The sequence shown here is derived from an EMBL/GenBank/DDBJ whole genome shotgun (WGS) entry which is preliminary data.</text>
</comment>
<protein>
    <submittedName>
        <fullName evidence="2">Uncharacterized protein</fullName>
    </submittedName>
</protein>
<evidence type="ECO:0000313" key="3">
    <source>
        <dbReference type="Proteomes" id="UP001558613"/>
    </source>
</evidence>
<accession>A0ABR3NPX3</accession>
<feature type="region of interest" description="Disordered" evidence="1">
    <location>
        <begin position="160"/>
        <end position="233"/>
    </location>
</feature>
<feature type="compositionally biased region" description="Basic and acidic residues" evidence="1">
    <location>
        <begin position="213"/>
        <end position="232"/>
    </location>
</feature>
<name>A0ABR3NPX3_9TELE</name>
<organism evidence="2 3">
    <name type="scientific">Cirrhinus molitorella</name>
    <name type="common">mud carp</name>
    <dbReference type="NCBI Taxonomy" id="172907"/>
    <lineage>
        <taxon>Eukaryota</taxon>
        <taxon>Metazoa</taxon>
        <taxon>Chordata</taxon>
        <taxon>Craniata</taxon>
        <taxon>Vertebrata</taxon>
        <taxon>Euteleostomi</taxon>
        <taxon>Actinopterygii</taxon>
        <taxon>Neopterygii</taxon>
        <taxon>Teleostei</taxon>
        <taxon>Ostariophysi</taxon>
        <taxon>Cypriniformes</taxon>
        <taxon>Cyprinidae</taxon>
        <taxon>Labeoninae</taxon>
        <taxon>Labeonini</taxon>
        <taxon>Cirrhinus</taxon>
    </lineage>
</organism>
<sequence length="374" mass="41845">MSKKIINEDVSAVDRNSRLRGLQGTKGRNSTAARDCSTKCTVVRFTQSELGIENYIYRLGMIREGVRVACMAGLLMDCSQLRLVPSTSSVPIRIQISHYSLIKGVSDAHVIDELSGESRRLERLILFLIKHSRSSAPLLHTHTNNTLVEKDPNLARAVSRLSAVRDQDAQRSQRRGRRQRDGCGTRLERGKGGEERGRERKREIDAANAQRGILKEREEREREEGRERERRSASQALAVALRLKNNVSHPFFGWRRRRRAHQVRVRSCALHLDPGARECGGALGPGGWPGDDMSVPLLKIGAVLSTMAMVTNWMSQTLPSLVGLNGTTISRAGTSERIVSVRNPFTFLLFFLSVYLSLCLFAHPNKPISQDLLC</sequence>
<evidence type="ECO:0000313" key="2">
    <source>
        <dbReference type="EMBL" id="KAL1278590.1"/>
    </source>
</evidence>
<feature type="compositionally biased region" description="Basic and acidic residues" evidence="1">
    <location>
        <begin position="179"/>
        <end position="205"/>
    </location>
</feature>
<dbReference type="Proteomes" id="UP001558613">
    <property type="component" value="Unassembled WGS sequence"/>
</dbReference>
<proteinExistence type="predicted"/>